<dbReference type="GO" id="GO:0042823">
    <property type="term" value="P:pyridoxal phosphate biosynthetic process"/>
    <property type="evidence" value="ECO:0007669"/>
    <property type="project" value="UniProtKB-UniRule"/>
</dbReference>
<comment type="subunit">
    <text evidence="10">Homodimer.</text>
</comment>
<feature type="binding site" evidence="10">
    <location>
        <position position="272"/>
    </location>
    <ligand>
        <name>substrate</name>
    </ligand>
</feature>
<feature type="binding site" evidence="10">
    <location>
        <position position="115"/>
    </location>
    <ligand>
        <name>substrate</name>
    </ligand>
</feature>
<evidence type="ECO:0000313" key="11">
    <source>
        <dbReference type="EMBL" id="SNC64591.1"/>
    </source>
</evidence>
<feature type="binding site" evidence="10">
    <location>
        <position position="200"/>
    </location>
    <ligand>
        <name>a divalent metal cation</name>
        <dbReference type="ChEBI" id="CHEBI:60240"/>
        <note>ligand shared between dimeric partners</note>
    </ligand>
</feature>
<evidence type="ECO:0000256" key="3">
    <source>
        <dbReference type="ARBA" id="ARBA00022833"/>
    </source>
</evidence>
<evidence type="ECO:0000256" key="7">
    <source>
        <dbReference type="ARBA" id="ARBA00023027"/>
    </source>
</evidence>
<feature type="binding site" evidence="10">
    <location>
        <position position="281"/>
    </location>
    <ligand>
        <name>substrate</name>
    </ligand>
</feature>
<dbReference type="OrthoDB" id="9801783at2"/>
<dbReference type="AlphaFoldDB" id="A0A212TFI7"/>
<dbReference type="Proteomes" id="UP000197215">
    <property type="component" value="Unassembled WGS sequence"/>
</dbReference>
<gene>
    <name evidence="10" type="primary">pdxA</name>
    <name evidence="11" type="ORF">SAMN06295916_1123</name>
</gene>
<dbReference type="GO" id="GO:0050570">
    <property type="term" value="F:4-hydroxythreonine-4-phosphate dehydrogenase activity"/>
    <property type="evidence" value="ECO:0007669"/>
    <property type="project" value="UniProtKB-UniRule"/>
</dbReference>
<dbReference type="GO" id="GO:0050897">
    <property type="term" value="F:cobalt ion binding"/>
    <property type="evidence" value="ECO:0007669"/>
    <property type="project" value="UniProtKB-UniRule"/>
</dbReference>
<dbReference type="Gene3D" id="3.40.718.10">
    <property type="entry name" value="Isopropylmalate Dehydrogenase"/>
    <property type="match status" value="2"/>
</dbReference>
<keyword evidence="12" id="KW-1185">Reference proteome</keyword>
<dbReference type="NCBIfam" id="TIGR00557">
    <property type="entry name" value="pdxA"/>
    <property type="match status" value="1"/>
</dbReference>
<comment type="subcellular location">
    <subcellularLocation>
        <location evidence="10">Cytoplasm</location>
    </subcellularLocation>
</comment>
<proteinExistence type="inferred from homology"/>
<feature type="binding site" evidence="10">
    <location>
        <position position="155"/>
    </location>
    <ligand>
        <name>a divalent metal cation</name>
        <dbReference type="ChEBI" id="CHEBI:60240"/>
        <note>ligand shared between dimeric partners</note>
    </ligand>
</feature>
<keyword evidence="1 10" id="KW-0963">Cytoplasm</keyword>
<dbReference type="GO" id="GO:0051287">
    <property type="term" value="F:NAD binding"/>
    <property type="evidence" value="ECO:0007669"/>
    <property type="project" value="InterPro"/>
</dbReference>
<sequence>MIRLALTTGEPAGIGPEISLRAAEIFLQENPDVEINLIGDKSLFAKNLHDRLTVQHTPLRANVVPGQLDRANASYVLNTLDQAIEGCLNGHYQAMVTAPVQKSVISESGIKFSGHTEYLAEKCGVSLVVMMLCGKPVFKSDLLPEMLRVALATTHIPLHDVSSHLSIDLLQKTIEIIGKDLKDRFGINQPTIYVSGLNPHAGESGHMGREEIDVIVPAIELMRQKGYVLVGPLAGDTMFSPNHLQKADVILAMYHDQGLAPFKFATFGEGVNVTLGLPIIRTSVDHGTALNLAGKNIADVTSMLAALQMATLMARNQSGTSGS</sequence>
<evidence type="ECO:0000256" key="4">
    <source>
        <dbReference type="ARBA" id="ARBA00022842"/>
    </source>
</evidence>
<evidence type="ECO:0000313" key="12">
    <source>
        <dbReference type="Proteomes" id="UP000197215"/>
    </source>
</evidence>
<dbReference type="GO" id="GO:0000287">
    <property type="term" value="F:magnesium ion binding"/>
    <property type="evidence" value="ECO:0007669"/>
    <property type="project" value="UniProtKB-UniRule"/>
</dbReference>
<keyword evidence="7 10" id="KW-0520">NAD</keyword>
<dbReference type="RefSeq" id="WP_088812993.1">
    <property type="nucleotide sequence ID" value="NZ_FYEX01000001.1"/>
</dbReference>
<comment type="cofactor">
    <cofactor evidence="10">
        <name>Zn(2+)</name>
        <dbReference type="ChEBI" id="CHEBI:29105"/>
    </cofactor>
    <cofactor evidence="10">
        <name>Mg(2+)</name>
        <dbReference type="ChEBI" id="CHEBI:18420"/>
    </cofactor>
    <cofactor evidence="10">
        <name>Co(2+)</name>
        <dbReference type="ChEBI" id="CHEBI:48828"/>
    </cofactor>
    <text evidence="10">Binds 1 divalent metal cation per subunit. Can use ions such as Zn(2+), Mg(2+) or Co(2+).</text>
</comment>
<dbReference type="InterPro" id="IPR005255">
    <property type="entry name" value="PdxA_fam"/>
</dbReference>
<evidence type="ECO:0000256" key="5">
    <source>
        <dbReference type="ARBA" id="ARBA00022857"/>
    </source>
</evidence>
<keyword evidence="9 10" id="KW-0170">Cobalt</keyword>
<evidence type="ECO:0000256" key="10">
    <source>
        <dbReference type="HAMAP-Rule" id="MF_00536"/>
    </source>
</evidence>
<dbReference type="Pfam" id="PF04166">
    <property type="entry name" value="PdxA"/>
    <property type="match status" value="1"/>
</dbReference>
<feature type="binding site" evidence="10">
    <location>
        <position position="255"/>
    </location>
    <ligand>
        <name>a divalent metal cation</name>
        <dbReference type="ChEBI" id="CHEBI:60240"/>
        <note>ligand shared between dimeric partners</note>
    </ligand>
</feature>
<dbReference type="HAMAP" id="MF_00536">
    <property type="entry name" value="PdxA"/>
    <property type="match status" value="1"/>
</dbReference>
<organism evidence="11 12">
    <name type="scientific">Polynucleobacter victoriensis</name>
    <dbReference type="NCBI Taxonomy" id="2049319"/>
    <lineage>
        <taxon>Bacteria</taxon>
        <taxon>Pseudomonadati</taxon>
        <taxon>Pseudomonadota</taxon>
        <taxon>Betaproteobacteria</taxon>
        <taxon>Burkholderiales</taxon>
        <taxon>Burkholderiaceae</taxon>
        <taxon>Polynucleobacter</taxon>
    </lineage>
</organism>
<dbReference type="GO" id="GO:0008615">
    <property type="term" value="P:pyridoxine biosynthetic process"/>
    <property type="evidence" value="ECO:0007669"/>
    <property type="project" value="UniProtKB-UniRule"/>
</dbReference>
<evidence type="ECO:0000256" key="8">
    <source>
        <dbReference type="ARBA" id="ARBA00023096"/>
    </source>
</evidence>
<evidence type="ECO:0000256" key="2">
    <source>
        <dbReference type="ARBA" id="ARBA00022723"/>
    </source>
</evidence>
<feature type="binding site" evidence="10">
    <location>
        <position position="263"/>
    </location>
    <ligand>
        <name>substrate</name>
    </ligand>
</feature>
<keyword evidence="3 10" id="KW-0862">Zinc</keyword>
<keyword evidence="4 10" id="KW-0460">Magnesium</keyword>
<dbReference type="PANTHER" id="PTHR30004:SF5">
    <property type="entry name" value="4-HYDROXYTHREONINE-4-PHOSPHATE DEHYDROGENASE"/>
    <property type="match status" value="1"/>
</dbReference>
<evidence type="ECO:0000256" key="6">
    <source>
        <dbReference type="ARBA" id="ARBA00023002"/>
    </source>
</evidence>
<evidence type="ECO:0000256" key="9">
    <source>
        <dbReference type="ARBA" id="ARBA00023285"/>
    </source>
</evidence>
<evidence type="ECO:0000256" key="1">
    <source>
        <dbReference type="ARBA" id="ARBA00022490"/>
    </source>
</evidence>
<dbReference type="EMBL" id="FYEX01000001">
    <property type="protein sequence ID" value="SNC64591.1"/>
    <property type="molecule type" value="Genomic_DNA"/>
</dbReference>
<dbReference type="GO" id="GO:0005737">
    <property type="term" value="C:cytoplasm"/>
    <property type="evidence" value="ECO:0007669"/>
    <property type="project" value="UniProtKB-SubCell"/>
</dbReference>
<comment type="catalytic activity">
    <reaction evidence="10">
        <text>4-(phosphooxy)-L-threonine + NAD(+) = 3-amino-2-oxopropyl phosphate + CO2 + NADH</text>
        <dbReference type="Rhea" id="RHEA:32275"/>
        <dbReference type="ChEBI" id="CHEBI:16526"/>
        <dbReference type="ChEBI" id="CHEBI:57279"/>
        <dbReference type="ChEBI" id="CHEBI:57540"/>
        <dbReference type="ChEBI" id="CHEBI:57945"/>
        <dbReference type="ChEBI" id="CHEBI:58452"/>
        <dbReference type="EC" id="1.1.1.262"/>
    </reaction>
</comment>
<feature type="binding site" evidence="10">
    <location>
        <position position="116"/>
    </location>
    <ligand>
        <name>substrate</name>
    </ligand>
</feature>
<dbReference type="UniPathway" id="UPA00244">
    <property type="reaction ID" value="UER00312"/>
</dbReference>
<comment type="pathway">
    <text evidence="10">Cofactor biosynthesis; pyridoxine 5'-phosphate biosynthesis; pyridoxine 5'-phosphate from D-erythrose 4-phosphate: step 4/5.</text>
</comment>
<accession>A0A212TFI7</accession>
<keyword evidence="5 10" id="KW-0521">NADP</keyword>
<reference evidence="11 12" key="1">
    <citation type="submission" date="2017-06" db="EMBL/GenBank/DDBJ databases">
        <authorList>
            <person name="Kim H.J."/>
            <person name="Triplett B.A."/>
        </authorList>
    </citation>
    <scope>NUCLEOTIDE SEQUENCE [LARGE SCALE GENOMIC DNA]</scope>
    <source>
        <strain evidence="11 12">MWH-VicM1</strain>
    </source>
</reference>
<keyword evidence="6 10" id="KW-0560">Oxidoreductase</keyword>
<comment type="similarity">
    <text evidence="10">Belongs to the PdxA family.</text>
</comment>
<dbReference type="SUPFAM" id="SSF53659">
    <property type="entry name" value="Isocitrate/Isopropylmalate dehydrogenase-like"/>
    <property type="match status" value="1"/>
</dbReference>
<dbReference type="GO" id="GO:0008270">
    <property type="term" value="F:zinc ion binding"/>
    <property type="evidence" value="ECO:0007669"/>
    <property type="project" value="UniProtKB-UniRule"/>
</dbReference>
<dbReference type="EC" id="1.1.1.262" evidence="10"/>
<comment type="miscellaneous">
    <text evidence="10">The active site is located at the dimer interface.</text>
</comment>
<keyword evidence="8 10" id="KW-0664">Pyridoxine biosynthesis</keyword>
<dbReference type="PANTHER" id="PTHR30004">
    <property type="entry name" value="4-HYDROXYTHREONINE-4-PHOSPHATE DEHYDROGENASE"/>
    <property type="match status" value="1"/>
</dbReference>
<dbReference type="InterPro" id="IPR037510">
    <property type="entry name" value="PdxA"/>
</dbReference>
<name>A0A212TFI7_9BURK</name>
<protein>
    <recommendedName>
        <fullName evidence="10">4-hydroxythreonine-4-phosphate dehydrogenase</fullName>
        <ecNumber evidence="10">1.1.1.262</ecNumber>
    </recommendedName>
    <alternativeName>
        <fullName evidence="10">4-(phosphohydroxy)-L-threonine dehydrogenase</fullName>
    </alternativeName>
</protein>
<comment type="function">
    <text evidence="10">Catalyzes the NAD(P)-dependent oxidation of 4-(phosphooxy)-L-threonine (HTP) into 2-amino-3-oxo-4-(phosphooxy)butyric acid which spontaneously decarboxylates to form 3-amino-2-oxopropyl phosphate (AHAP).</text>
</comment>
<keyword evidence="2 10" id="KW-0479">Metal-binding</keyword>